<feature type="compositionally biased region" description="Low complexity" evidence="1">
    <location>
        <begin position="72"/>
        <end position="85"/>
    </location>
</feature>
<feature type="signal peptide" evidence="2">
    <location>
        <begin position="1"/>
        <end position="21"/>
    </location>
</feature>
<dbReference type="EMBL" id="CP046453">
    <property type="protein sequence ID" value="QGU04965.1"/>
    <property type="molecule type" value="Genomic_DNA"/>
</dbReference>
<reference evidence="3 4" key="1">
    <citation type="journal article" date="2021" name="Int. J. Syst. Evol. Microbiol.">
        <title>Classification of three corynebacterial strains isolated from a small paddock in North Rhine-Westphalia: proposal of &lt;i&gt;Corynebacterium kalinowskii&lt;/i&gt; sp. nov., &lt;i&gt;Corynebacterium comes&lt;/i&gt; sp. nov. and &lt;i&gt;Corynebacterium occultum&lt;/i&gt; sp. nov.</title>
        <authorList>
            <person name="Schaffert L."/>
            <person name="Ruwe M."/>
            <person name="Milse J."/>
            <person name="Hanuschka K."/>
            <person name="Ortseifen V."/>
            <person name="Droste J."/>
            <person name="Brandt D."/>
            <person name="Schl L."/>
            <person name="Kutter Y."/>
            <person name="Vinke S."/>
            <person name="Vieh P."/>
            <person name="Jacob L."/>
            <person name="L N.C."/>
            <person name="Schulte-Berndt E."/>
            <person name="Hain C."/>
            <person name="Linder M."/>
            <person name="Schmidt P."/>
            <person name="Wollenschl L."/>
            <person name="Luttermann T."/>
            <person name="Thieme E."/>
            <person name="Hassa J."/>
            <person name="Haak M."/>
            <person name="Wittchen M."/>
            <person name="Mentz A."/>
            <person name="Persicke M."/>
            <person name="Busche T."/>
            <person name="R C."/>
        </authorList>
    </citation>
    <scope>NUCLEOTIDE SEQUENCE [LARGE SCALE GENOMIC DNA]</scope>
    <source>
        <strain evidence="3 4">2019</strain>
    </source>
</reference>
<organism evidence="3 4">
    <name type="scientific">Corynebacterium comes</name>
    <dbReference type="NCBI Taxonomy" id="2675218"/>
    <lineage>
        <taxon>Bacteria</taxon>
        <taxon>Bacillati</taxon>
        <taxon>Actinomycetota</taxon>
        <taxon>Actinomycetes</taxon>
        <taxon>Mycobacteriales</taxon>
        <taxon>Corynebacteriaceae</taxon>
        <taxon>Corynebacterium</taxon>
    </lineage>
</organism>
<feature type="compositionally biased region" description="Acidic residues" evidence="1">
    <location>
        <begin position="53"/>
        <end position="71"/>
    </location>
</feature>
<dbReference type="AlphaFoldDB" id="A0A6B8W0U1"/>
<evidence type="ECO:0000256" key="1">
    <source>
        <dbReference type="SAM" id="MobiDB-lite"/>
    </source>
</evidence>
<keyword evidence="4" id="KW-1185">Reference proteome</keyword>
<accession>A0A6B8W0U1</accession>
<name>A0A6B8W0U1_9CORY</name>
<dbReference type="RefSeq" id="WP_156228469.1">
    <property type="nucleotide sequence ID" value="NZ_CP046453.1"/>
</dbReference>
<evidence type="ECO:0000313" key="3">
    <source>
        <dbReference type="EMBL" id="QGU04965.1"/>
    </source>
</evidence>
<proteinExistence type="predicted"/>
<protein>
    <recommendedName>
        <fullName evidence="5">Secreted protein</fullName>
    </recommendedName>
</protein>
<gene>
    <name evidence="3" type="ORF">CETAM_08555</name>
</gene>
<feature type="chain" id="PRO_5039598443" description="Secreted protein" evidence="2">
    <location>
        <begin position="22"/>
        <end position="223"/>
    </location>
</feature>
<dbReference type="KEGG" id="ccoe:CETAM_08555"/>
<keyword evidence="2" id="KW-0732">Signal</keyword>
<feature type="compositionally biased region" description="Low complexity" evidence="1">
    <location>
        <begin position="31"/>
        <end position="44"/>
    </location>
</feature>
<evidence type="ECO:0000256" key="2">
    <source>
        <dbReference type="SAM" id="SignalP"/>
    </source>
</evidence>
<evidence type="ECO:0000313" key="4">
    <source>
        <dbReference type="Proteomes" id="UP000425178"/>
    </source>
</evidence>
<sequence>MTLKKTIAALALIAPLTFVTACGSGDGADETTSSSPNTVTSTRSTEAETVESTVEETTEESAEPETVEPEPETVAPEPEAVEQPEAAPPAEDPLLGELYEEPEPVQGGATASEADRAAIDGLVRGMYQVGTFHQFLRYIPENTCNELVAAQGGPAALDLAGVPDQPLNQWDYYVAAEPHIASVNDVRVEGDNASAVVTAVSAGQSETRTQRYLREDGRWKFCN</sequence>
<dbReference type="PROSITE" id="PS51257">
    <property type="entry name" value="PROKAR_LIPOPROTEIN"/>
    <property type="match status" value="1"/>
</dbReference>
<dbReference type="Proteomes" id="UP000425178">
    <property type="component" value="Chromosome"/>
</dbReference>
<evidence type="ECO:0008006" key="5">
    <source>
        <dbReference type="Google" id="ProtNLM"/>
    </source>
</evidence>
<feature type="region of interest" description="Disordered" evidence="1">
    <location>
        <begin position="24"/>
        <end position="92"/>
    </location>
</feature>